<dbReference type="EMBL" id="FMZV01000008">
    <property type="protein sequence ID" value="SDD53660.1"/>
    <property type="molecule type" value="Genomic_DNA"/>
</dbReference>
<gene>
    <name evidence="1" type="ORF">SAMN04488239_10876</name>
</gene>
<keyword evidence="2" id="KW-1185">Reference proteome</keyword>
<reference evidence="2" key="1">
    <citation type="submission" date="2016-10" db="EMBL/GenBank/DDBJ databases">
        <authorList>
            <person name="Varghese N."/>
            <person name="Submissions S."/>
        </authorList>
    </citation>
    <scope>NUCLEOTIDE SEQUENCE [LARGE SCALE GENOMIC DNA]</scope>
    <source>
        <strain evidence="2">CGMCC 1.9108</strain>
    </source>
</reference>
<protein>
    <submittedName>
        <fullName evidence="1">Uncharacterized protein</fullName>
    </submittedName>
</protein>
<organism evidence="1 2">
    <name type="scientific">Ruegeria marina</name>
    <dbReference type="NCBI Taxonomy" id="639004"/>
    <lineage>
        <taxon>Bacteria</taxon>
        <taxon>Pseudomonadati</taxon>
        <taxon>Pseudomonadota</taxon>
        <taxon>Alphaproteobacteria</taxon>
        <taxon>Rhodobacterales</taxon>
        <taxon>Roseobacteraceae</taxon>
        <taxon>Ruegeria</taxon>
    </lineage>
</organism>
<name>A0A1G6VJ38_9RHOB</name>
<dbReference type="STRING" id="639004.SAMN04488239_10876"/>
<evidence type="ECO:0000313" key="1">
    <source>
        <dbReference type="EMBL" id="SDD53660.1"/>
    </source>
</evidence>
<dbReference type="AlphaFoldDB" id="A0A1G6VJ38"/>
<accession>A0A1G6VJ38</accession>
<proteinExistence type="predicted"/>
<dbReference type="RefSeq" id="WP_281243157.1">
    <property type="nucleotide sequence ID" value="NZ_FMZV01000008.1"/>
</dbReference>
<dbReference type="Proteomes" id="UP000199628">
    <property type="component" value="Unassembled WGS sequence"/>
</dbReference>
<evidence type="ECO:0000313" key="2">
    <source>
        <dbReference type="Proteomes" id="UP000199628"/>
    </source>
</evidence>
<sequence length="44" mass="4691">MRLGTVCCEGRERVVADLGDGRMLGPHLAVDHASVSVLNKGQRS</sequence>